<gene>
    <name evidence="1" type="ORF">SAMN05444817_105122</name>
</gene>
<evidence type="ECO:0000313" key="2">
    <source>
        <dbReference type="Proteomes" id="UP000186292"/>
    </source>
</evidence>
<proteinExistence type="predicted"/>
<dbReference type="OrthoDB" id="4775361at2"/>
<dbReference type="EMBL" id="FTOF01000005">
    <property type="protein sequence ID" value="SIS46659.1"/>
    <property type="molecule type" value="Genomic_DNA"/>
</dbReference>
<dbReference type="RefSeq" id="WP_076599201.1">
    <property type="nucleotide sequence ID" value="NZ_CP046976.1"/>
</dbReference>
<sequence length="313" mass="35748">MAIDRKNQKELQEWEERKGELRAVIVDRRKRVADEDFQGDVEELAASIFYPLDQWEKLTYREQQWLRVEAAAMVSTTAILTGRSAARKLGIWVVAGTEEKVEVSLPSRGVSRSRMDSGNYEFRHSRIQPSEVAVYEGHAVTGPIRTFIDIARYHGFLEGLIAADYLLRRGIERSEILRGIQKMGRTKGIKTARRCLEHAIPDSDSPYESLARGLLIEADIGPIQPQFKVGKYSVDLLMGSWLAIEIDGEKKYSGPDAEKVRQDEFNRQKLIANRGYVFLRYAPWFVRKYPDRFLAEVRQTLAASGLIGERVAQ</sequence>
<dbReference type="AlphaFoldDB" id="A0A1N7JBI9"/>
<dbReference type="STRING" id="1161099.SAMN05444817_105122"/>
<dbReference type="Proteomes" id="UP000186292">
    <property type="component" value="Unassembled WGS sequence"/>
</dbReference>
<keyword evidence="2" id="KW-1185">Reference proteome</keyword>
<accession>A0A1N7JBI9</accession>
<organism evidence="1 2">
    <name type="scientific">Corynebacterium appendicis CIP 107643</name>
    <dbReference type="NCBI Taxonomy" id="1161099"/>
    <lineage>
        <taxon>Bacteria</taxon>
        <taxon>Bacillati</taxon>
        <taxon>Actinomycetota</taxon>
        <taxon>Actinomycetes</taxon>
        <taxon>Mycobacteriales</taxon>
        <taxon>Corynebacteriaceae</taxon>
        <taxon>Corynebacterium</taxon>
    </lineage>
</organism>
<evidence type="ECO:0008006" key="3">
    <source>
        <dbReference type="Google" id="ProtNLM"/>
    </source>
</evidence>
<evidence type="ECO:0000313" key="1">
    <source>
        <dbReference type="EMBL" id="SIS46659.1"/>
    </source>
</evidence>
<protein>
    <recommendedName>
        <fullName evidence="3">DUF559 domain-containing protein</fullName>
    </recommendedName>
</protein>
<reference evidence="2" key="1">
    <citation type="submission" date="2017-01" db="EMBL/GenBank/DDBJ databases">
        <authorList>
            <person name="Varghese N."/>
            <person name="Submissions S."/>
        </authorList>
    </citation>
    <scope>NUCLEOTIDE SEQUENCE [LARGE SCALE GENOMIC DNA]</scope>
    <source>
        <strain evidence="2">DSM 44531</strain>
    </source>
</reference>
<name>A0A1N7JBI9_9CORY</name>
<dbReference type="Gene3D" id="3.40.960.10">
    <property type="entry name" value="VSR Endonuclease"/>
    <property type="match status" value="1"/>
</dbReference>